<dbReference type="Gene3D" id="1.20.1600.10">
    <property type="entry name" value="Outer membrane efflux proteins (OEP)"/>
    <property type="match status" value="1"/>
</dbReference>
<comment type="similarity">
    <text evidence="1">Belongs to the outer membrane factor (OMF) (TC 1.B.17) family.</text>
</comment>
<dbReference type="EMBL" id="VAFM01000001">
    <property type="protein sequence ID" value="TKW61084.1"/>
    <property type="molecule type" value="Genomic_DNA"/>
</dbReference>
<evidence type="ECO:0000313" key="4">
    <source>
        <dbReference type="EMBL" id="TKW61084.1"/>
    </source>
</evidence>
<protein>
    <submittedName>
        <fullName evidence="4">TolC family protein</fullName>
    </submittedName>
</protein>
<keyword evidence="2" id="KW-0175">Coiled coil</keyword>
<evidence type="ECO:0000313" key="5">
    <source>
        <dbReference type="Proteomes" id="UP000320948"/>
    </source>
</evidence>
<keyword evidence="3" id="KW-0732">Signal</keyword>
<dbReference type="Pfam" id="PF02321">
    <property type="entry name" value="OEP"/>
    <property type="match status" value="2"/>
</dbReference>
<feature type="chain" id="PRO_5026712270" evidence="3">
    <location>
        <begin position="22"/>
        <end position="436"/>
    </location>
</feature>
<evidence type="ECO:0000256" key="3">
    <source>
        <dbReference type="SAM" id="SignalP"/>
    </source>
</evidence>
<feature type="signal peptide" evidence="3">
    <location>
        <begin position="1"/>
        <end position="21"/>
    </location>
</feature>
<dbReference type="GO" id="GO:0015562">
    <property type="term" value="F:efflux transmembrane transporter activity"/>
    <property type="evidence" value="ECO:0007669"/>
    <property type="project" value="InterPro"/>
</dbReference>
<name>A0A6N4RDD9_BLAVI</name>
<gene>
    <name evidence="4" type="ORF">DI628_00180</name>
</gene>
<comment type="caution">
    <text evidence="4">The sequence shown here is derived from an EMBL/GenBank/DDBJ whole genome shotgun (WGS) entry which is preliminary data.</text>
</comment>
<dbReference type="InterPro" id="IPR003423">
    <property type="entry name" value="OMP_efflux"/>
</dbReference>
<dbReference type="AlphaFoldDB" id="A0A6N4RDD9"/>
<dbReference type="SUPFAM" id="SSF56954">
    <property type="entry name" value="Outer membrane efflux proteins (OEP)"/>
    <property type="match status" value="1"/>
</dbReference>
<organism evidence="4 5">
    <name type="scientific">Blastochloris viridis</name>
    <name type="common">Rhodopseudomonas viridis</name>
    <dbReference type="NCBI Taxonomy" id="1079"/>
    <lineage>
        <taxon>Bacteria</taxon>
        <taxon>Pseudomonadati</taxon>
        <taxon>Pseudomonadota</taxon>
        <taxon>Alphaproteobacteria</taxon>
        <taxon>Hyphomicrobiales</taxon>
        <taxon>Blastochloridaceae</taxon>
        <taxon>Blastochloris</taxon>
    </lineage>
</organism>
<dbReference type="PANTHER" id="PTHR30203">
    <property type="entry name" value="OUTER MEMBRANE CATION EFFLUX PROTEIN"/>
    <property type="match status" value="1"/>
</dbReference>
<feature type="coiled-coil region" evidence="2">
    <location>
        <begin position="314"/>
        <end position="341"/>
    </location>
</feature>
<sequence length="436" mass="47098">MIRSTLGLTAMYVALSLSVQAQTSLTPAVTSPTGVMNLETAISKALQGSPAIAAATASLSAADGTLKQSGLLPNPEIGIDAENVAGSGPYRGTDSAEYTYSLSQKVEIGGKRGSRRGVAGAERTATQQSLQATKLDITRDVTIAYGEVLAAGEKLELVKSRENLAREVLANVGQRVGAARDPLIYKNQAEVALATTTLELQKTQRDLVLAKRKLASFWGDGILSDSLDPTVLDTTSEPEDLSIYQAKLGENPDLQRMNSLREAREATLRLEKAQGIPDPTISVGLRNFRENREQAMLVGMSLPIPVFDRNQGNISRAGAEVLQAEQEVKKARLEAEQALNEAWQDWQSAHNESTQLQKRIIPSAEEALKLSRQGYERGRFSFLEVLNAQRTLAEAQEQQINAEQRQLNAKAVVERLTAGPSVPNPISTTIPTGETK</sequence>
<dbReference type="InterPro" id="IPR010131">
    <property type="entry name" value="MdtP/NodT-like"/>
</dbReference>
<proteinExistence type="inferred from homology"/>
<dbReference type="Proteomes" id="UP000320948">
    <property type="component" value="Unassembled WGS sequence"/>
</dbReference>
<reference evidence="4 5" key="1">
    <citation type="journal article" date="2017" name="Nat. Commun.">
        <title>In situ click chemistry generation of cyclooxygenase-2 inhibitors.</title>
        <authorList>
            <person name="Bhardwaj A."/>
            <person name="Kaur J."/>
            <person name="Wuest M."/>
            <person name="Wuest F."/>
        </authorList>
    </citation>
    <scope>NUCLEOTIDE SEQUENCE [LARGE SCALE GENOMIC DNA]</scope>
    <source>
        <strain evidence="4">S2_018_000_R2_106</strain>
    </source>
</reference>
<evidence type="ECO:0000256" key="1">
    <source>
        <dbReference type="ARBA" id="ARBA00007613"/>
    </source>
</evidence>
<dbReference type="PANTHER" id="PTHR30203:SF24">
    <property type="entry name" value="BLR4935 PROTEIN"/>
    <property type="match status" value="1"/>
</dbReference>
<accession>A0A6N4RDD9</accession>
<evidence type="ECO:0000256" key="2">
    <source>
        <dbReference type="SAM" id="Coils"/>
    </source>
</evidence>